<sequence>MIPFFTYQDDIPKGSGYQIFSATHFFCLAAVGAVMAVIAVIFIRCREKGRDRILKEIPIFLLCMEASKWIVLFSIHKANIGMLPLHLCGLAVYDFVPASFLPSKKARAFFGEVAVILLGPGSVFALLLPDWSFYPVWNFFNIYGYIWHELLLLYPLLLLIDRRVKPRIFHLWYEIVFLAVIVPPIFIFDKKFDCNYLFINWPDEGTPLSWMASFMGVPGYLIGYAVMAVSVMALIYVPFEIAAGISRKHMEIQK</sequence>
<feature type="transmembrane region" description="Helical" evidence="1">
    <location>
        <begin position="171"/>
        <end position="188"/>
    </location>
</feature>
<keyword evidence="1" id="KW-0472">Membrane</keyword>
<dbReference type="EMBL" id="VOGC01000002">
    <property type="protein sequence ID" value="MQN00819.1"/>
    <property type="molecule type" value="Genomic_DNA"/>
</dbReference>
<keyword evidence="3" id="KW-1185">Reference proteome</keyword>
<evidence type="ECO:0000313" key="3">
    <source>
        <dbReference type="Proteomes" id="UP000460257"/>
    </source>
</evidence>
<evidence type="ECO:0000313" key="2">
    <source>
        <dbReference type="EMBL" id="MQN00819.1"/>
    </source>
</evidence>
<feature type="transmembrane region" description="Helical" evidence="1">
    <location>
        <begin position="20"/>
        <end position="45"/>
    </location>
</feature>
<dbReference type="Proteomes" id="UP000460257">
    <property type="component" value="Unassembled WGS sequence"/>
</dbReference>
<keyword evidence="1" id="KW-1133">Transmembrane helix</keyword>
<dbReference type="AlphaFoldDB" id="A0A6N7IX70"/>
<evidence type="ECO:0000256" key="1">
    <source>
        <dbReference type="SAM" id="Phobius"/>
    </source>
</evidence>
<proteinExistence type="predicted"/>
<reference evidence="2" key="1">
    <citation type="journal article" date="2020" name="Appl. Environ. Microbiol.">
        <title>Medium-Chain Fatty Acid Synthesis by 'Candidatus Weimeria bifida' gen. nov., sp. nov., and 'Candidatus Pseudoramibacter fermentans' sp. nov.</title>
        <authorList>
            <person name="Scarborough M.J."/>
            <person name="Myers K.S."/>
            <person name="Donohue T.J."/>
            <person name="Noguera D.R."/>
        </authorList>
    </citation>
    <scope>NUCLEOTIDE SEQUENCE</scope>
    <source>
        <strain evidence="2">LCO1.1</strain>
    </source>
</reference>
<comment type="caution">
    <text evidence="2">The sequence shown here is derived from an EMBL/GenBank/DDBJ whole genome shotgun (WGS) entry which is preliminary data.</text>
</comment>
<feature type="transmembrane region" description="Helical" evidence="1">
    <location>
        <begin position="108"/>
        <end position="128"/>
    </location>
</feature>
<keyword evidence="1" id="KW-0812">Transmembrane</keyword>
<feature type="transmembrane region" description="Helical" evidence="1">
    <location>
        <begin position="140"/>
        <end position="159"/>
    </location>
</feature>
<name>A0A6N7IX70_9FIRM</name>
<protein>
    <submittedName>
        <fullName evidence="2">YwaF family protein</fullName>
    </submittedName>
</protein>
<organism evidence="2 3">
    <name type="scientific">Candidatus Weimeria bifida</name>
    <dbReference type="NCBI Taxonomy" id="2599074"/>
    <lineage>
        <taxon>Bacteria</taxon>
        <taxon>Bacillati</taxon>
        <taxon>Bacillota</taxon>
        <taxon>Clostridia</taxon>
        <taxon>Lachnospirales</taxon>
        <taxon>Lachnospiraceae</taxon>
        <taxon>Candidatus Weimeria</taxon>
    </lineage>
</organism>
<accession>A0A6N7IX70</accession>
<feature type="transmembrane region" description="Helical" evidence="1">
    <location>
        <begin position="208"/>
        <end position="239"/>
    </location>
</feature>
<gene>
    <name evidence="2" type="ORF">FRC54_02340</name>
</gene>
<dbReference type="Pfam" id="PF14808">
    <property type="entry name" value="TMEM164"/>
    <property type="match status" value="1"/>
</dbReference>